<reference evidence="1 2" key="1">
    <citation type="journal article" name="Sci. Rep.">
        <title>Genome-scale phylogenetic analyses confirm Olpidium as the closest living zoosporic fungus to the non-flagellated, terrestrial fungi.</title>
        <authorList>
            <person name="Chang Y."/>
            <person name="Rochon D."/>
            <person name="Sekimoto S."/>
            <person name="Wang Y."/>
            <person name="Chovatia M."/>
            <person name="Sandor L."/>
            <person name="Salamov A."/>
            <person name="Grigoriev I.V."/>
            <person name="Stajich J.E."/>
            <person name="Spatafora J.W."/>
        </authorList>
    </citation>
    <scope>NUCLEOTIDE SEQUENCE [LARGE SCALE GENOMIC DNA]</scope>
    <source>
        <strain evidence="1">S191</strain>
    </source>
</reference>
<organism evidence="1 2">
    <name type="scientific">Olpidium bornovanus</name>
    <dbReference type="NCBI Taxonomy" id="278681"/>
    <lineage>
        <taxon>Eukaryota</taxon>
        <taxon>Fungi</taxon>
        <taxon>Fungi incertae sedis</taxon>
        <taxon>Olpidiomycota</taxon>
        <taxon>Olpidiomycotina</taxon>
        <taxon>Olpidiomycetes</taxon>
        <taxon>Olpidiales</taxon>
        <taxon>Olpidiaceae</taxon>
        <taxon>Olpidium</taxon>
    </lineage>
</organism>
<sequence length="402" mass="43863">MIQSLGPAILKRPTQMLSVAVSILESWKDPEERMLEARTERLNARNSATGDFGGAPRMFADIVSGLDEQEEEEMMRVVEEENRLQEDTLLLAMSMTAAIVAEHKDLTSQDLGLLQAALPLLARFADNPSSVLRESAAEVRGAVLTRTVAGLSLKSTGSDAVQQGLERFRSACSMIEESLLPVRAHGLALLRELVLERNPVIDEHLEIGSGSDDAGRKTLTDTQGERIIQKLGELYRGTGVLGKQLDARLRIGEALSLTFFGPFGLTAPLYAESSKQRHLRASALSILAVACETCPHSLGRLHHDIVNYVLYEEVRVPPLCPPEAPLLPIRPFKAATVVLVFLIRGLGPDVLGAFPKDLIRRAAVALRNVEALDADELARHQARIGLEELEIAVLEALVPFEA</sequence>
<evidence type="ECO:0008006" key="3">
    <source>
        <dbReference type="Google" id="ProtNLM"/>
    </source>
</evidence>
<dbReference type="EMBL" id="JAEFCI010011827">
    <property type="protein sequence ID" value="KAG5456385.1"/>
    <property type="molecule type" value="Genomic_DNA"/>
</dbReference>
<keyword evidence="2" id="KW-1185">Reference proteome</keyword>
<accession>A0A8H7ZNH1</accession>
<dbReference type="AlphaFoldDB" id="A0A8H7ZNH1"/>
<evidence type="ECO:0000313" key="2">
    <source>
        <dbReference type="Proteomes" id="UP000673691"/>
    </source>
</evidence>
<evidence type="ECO:0000313" key="1">
    <source>
        <dbReference type="EMBL" id="KAG5456385.1"/>
    </source>
</evidence>
<dbReference type="PANTHER" id="PTHR20959">
    <property type="entry name" value="TRANSPORT AND GOLGI ORGANIZATION PROTEIN 6 FAMILY MEMBER"/>
    <property type="match status" value="1"/>
</dbReference>
<dbReference type="Proteomes" id="UP000673691">
    <property type="component" value="Unassembled WGS sequence"/>
</dbReference>
<dbReference type="PANTHER" id="PTHR20959:SF1">
    <property type="entry name" value="TRANSPORT AND GOLGI ORGANIZATION PROTEIN 6 HOMOLOG"/>
    <property type="match status" value="1"/>
</dbReference>
<protein>
    <recommendedName>
        <fullName evidence="3">RNA polymerase II assembly factor Rtp1 C-terminal domain-containing protein</fullName>
    </recommendedName>
</protein>
<gene>
    <name evidence="1" type="ORF">BJ554DRAFT_3888</name>
</gene>
<dbReference type="InterPro" id="IPR039600">
    <property type="entry name" value="TANGO6/Rtp1"/>
</dbReference>
<name>A0A8H7ZNH1_9FUNG</name>
<dbReference type="OrthoDB" id="39591at2759"/>
<proteinExistence type="predicted"/>
<comment type="caution">
    <text evidence="1">The sequence shown here is derived from an EMBL/GenBank/DDBJ whole genome shotgun (WGS) entry which is preliminary data.</text>
</comment>
<dbReference type="GO" id="GO:0009306">
    <property type="term" value="P:protein secretion"/>
    <property type="evidence" value="ECO:0007669"/>
    <property type="project" value="TreeGrafter"/>
</dbReference>